<feature type="chain" id="PRO_5043141338" evidence="2">
    <location>
        <begin position="25"/>
        <end position="356"/>
    </location>
</feature>
<dbReference type="EMBL" id="UYSU01034644">
    <property type="protein sequence ID" value="VDL94809.1"/>
    <property type="molecule type" value="Genomic_DNA"/>
</dbReference>
<feature type="compositionally biased region" description="Polar residues" evidence="1">
    <location>
        <begin position="62"/>
        <end position="79"/>
    </location>
</feature>
<organism evidence="5">
    <name type="scientific">Schistocephalus solidus</name>
    <name type="common">Tapeworm</name>
    <dbReference type="NCBI Taxonomy" id="70667"/>
    <lineage>
        <taxon>Eukaryota</taxon>
        <taxon>Metazoa</taxon>
        <taxon>Spiralia</taxon>
        <taxon>Lophotrochozoa</taxon>
        <taxon>Platyhelminthes</taxon>
        <taxon>Cestoda</taxon>
        <taxon>Eucestoda</taxon>
        <taxon>Diphyllobothriidea</taxon>
        <taxon>Diphyllobothriidae</taxon>
        <taxon>Schistocephalus</taxon>
    </lineage>
</organism>
<evidence type="ECO:0000313" key="5">
    <source>
        <dbReference type="WBParaSite" id="SSLN_0000875701-mRNA-1"/>
    </source>
</evidence>
<evidence type="ECO:0000256" key="2">
    <source>
        <dbReference type="SAM" id="SignalP"/>
    </source>
</evidence>
<keyword evidence="4" id="KW-1185">Reference proteome</keyword>
<feature type="region of interest" description="Disordered" evidence="1">
    <location>
        <begin position="110"/>
        <end position="168"/>
    </location>
</feature>
<dbReference type="OrthoDB" id="10582059at2759"/>
<feature type="signal peptide" evidence="2">
    <location>
        <begin position="1"/>
        <end position="24"/>
    </location>
</feature>
<reference evidence="5" key="1">
    <citation type="submission" date="2016-06" db="UniProtKB">
        <authorList>
            <consortium name="WormBaseParasite"/>
        </authorList>
    </citation>
    <scope>IDENTIFICATION</scope>
</reference>
<evidence type="ECO:0000313" key="3">
    <source>
        <dbReference type="EMBL" id="VDL94809.1"/>
    </source>
</evidence>
<dbReference type="WBParaSite" id="SSLN_0000875701-mRNA-1">
    <property type="protein sequence ID" value="SSLN_0000875701-mRNA-1"/>
    <property type="gene ID" value="SSLN_0000875701"/>
</dbReference>
<evidence type="ECO:0000313" key="4">
    <source>
        <dbReference type="Proteomes" id="UP000275846"/>
    </source>
</evidence>
<gene>
    <name evidence="3" type="ORF">SSLN_LOCUS8424</name>
</gene>
<protein>
    <submittedName>
        <fullName evidence="3 5">Uncharacterized protein</fullName>
    </submittedName>
</protein>
<proteinExistence type="predicted"/>
<reference evidence="3 4" key="2">
    <citation type="submission" date="2018-11" db="EMBL/GenBank/DDBJ databases">
        <authorList>
            <consortium name="Pathogen Informatics"/>
        </authorList>
    </citation>
    <scope>NUCLEOTIDE SEQUENCE [LARGE SCALE GENOMIC DNA]</scope>
    <source>
        <strain evidence="3 4">NST_G2</strain>
    </source>
</reference>
<dbReference type="Proteomes" id="UP000275846">
    <property type="component" value="Unassembled WGS sequence"/>
</dbReference>
<keyword evidence="2" id="KW-0732">Signal</keyword>
<accession>A0A183SW26</accession>
<name>A0A183SW26_SCHSO</name>
<feature type="region of interest" description="Disordered" evidence="1">
    <location>
        <begin position="60"/>
        <end position="79"/>
    </location>
</feature>
<evidence type="ECO:0000256" key="1">
    <source>
        <dbReference type="SAM" id="MobiDB-lite"/>
    </source>
</evidence>
<feature type="compositionally biased region" description="Basic and acidic residues" evidence="1">
    <location>
        <begin position="136"/>
        <end position="161"/>
    </location>
</feature>
<sequence length="356" mass="39501">MPTPVLSGVSQGFVLLLFISLVYINNSVDELECFEIMLADDIKFWRAIRSDTVIIKNDGAGLTQSQGTNKSPEQHQSMQRVPLPEIELSGRNAIKPNVVQVDPKGVAAPLLPDFPVPDSGSDKERPAGVVEPPRLPSEDRGTPLSADEVKGGEPSDDLNKERRNKVKAQGQLEEVGAGYTFWSDRPKAERRDACVAFAIRNDIVGRLPCLPKDINDCLMSLRLLLRRDKFATIISAYVPPITSSDAAKDKFYEDLHALLATVPKANITQKLENLHAPNNNATVETRWCQLRNAIQSTALKVLGRARGQHQDWFDDNKADISNLLAEKNGLHKAYMDLRTDATKATFRCRRLVQQGL</sequence>
<dbReference type="AlphaFoldDB" id="A0A183SW26"/>